<keyword evidence="4 6" id="KW-0543">Viral nucleoprotein</keyword>
<keyword evidence="4 6" id="KW-0946">Virion</keyword>
<evidence type="ECO:0000256" key="1">
    <source>
        <dbReference type="ARBA" id="ARBA00004192"/>
    </source>
</evidence>
<evidence type="ECO:0000256" key="4">
    <source>
        <dbReference type="ARBA" id="ARBA00023086"/>
    </source>
</evidence>
<protein>
    <recommendedName>
        <fullName evidence="2">Nucleoprotein</fullName>
    </recommendedName>
    <alternativeName>
        <fullName evidence="5">Nucleocapsid protein</fullName>
    </alternativeName>
</protein>
<name>A0A9E9C4J8_9VIRU</name>
<reference evidence="6" key="1">
    <citation type="submission" date="2021-12" db="EMBL/GenBank/DDBJ databases">
        <title>Study of the virome of Phytophthora palustris.</title>
        <authorList>
            <person name="Botella L."/>
            <person name="Jung T."/>
        </authorList>
    </citation>
    <scope>NUCLEOTIDE SEQUENCE</scope>
    <source>
        <strain evidence="6">KA0106</strain>
    </source>
</reference>
<accession>A0A9E9C4J8</accession>
<proteinExistence type="predicted"/>
<dbReference type="GO" id="GO:0030430">
    <property type="term" value="C:host cell cytoplasm"/>
    <property type="evidence" value="ECO:0007669"/>
    <property type="project" value="UniProtKB-SubCell"/>
</dbReference>
<dbReference type="GO" id="GO:0019013">
    <property type="term" value="C:viral nucleocapsid"/>
    <property type="evidence" value="ECO:0007669"/>
    <property type="project" value="UniProtKB-KW"/>
</dbReference>
<comment type="subcellular location">
    <subcellularLocation>
        <location evidence="1">Host cytoplasm</location>
    </subcellularLocation>
</comment>
<dbReference type="GO" id="GO:0003723">
    <property type="term" value="F:RNA binding"/>
    <property type="evidence" value="ECO:0007669"/>
    <property type="project" value="InterPro"/>
</dbReference>
<evidence type="ECO:0000256" key="2">
    <source>
        <dbReference type="ARBA" id="ARBA00014389"/>
    </source>
</evidence>
<organism evidence="6">
    <name type="scientific">Phytophthora palustris bunya-like virus 11</name>
    <dbReference type="NCBI Taxonomy" id="2976276"/>
    <lineage>
        <taxon>Viruses</taxon>
        <taxon>Riboviria</taxon>
        <taxon>Orthornavirae</taxon>
        <taxon>Negarnaviricota</taxon>
        <taxon>Polyploviricotina</taxon>
        <taxon>Ellioviricetes</taxon>
        <taxon>Bunyavirales</taxon>
    </lineage>
</organism>
<dbReference type="EMBL" id="OL795354">
    <property type="protein sequence ID" value="WAK73578.1"/>
    <property type="molecule type" value="Genomic_RNA"/>
</dbReference>
<evidence type="ECO:0000313" key="6">
    <source>
        <dbReference type="EMBL" id="WAK73578.1"/>
    </source>
</evidence>
<dbReference type="Pfam" id="PF05733">
    <property type="entry name" value="Tenui_N"/>
    <property type="match status" value="1"/>
</dbReference>
<sequence length="230" mass="26459">MSTSIETVTETWTLENAIEEFALAEEDLTCTSAFEYQGFDPVKTFEKLRGIAAEAKWTKGQFMSRVTQAIILYLMRGTSMKTKKMSEDGVQLMRTLRQDLRLVIKPTKVDDVSLHRIASLFPRQVMLILQSGKVQPSVTTETLPSYLSFPQAPALMKRDSPMRAGWISWYRLFSDTINSGTRGYQQMSLEEAERWFELYRSKSLIHEDKRDIFTSAKTGEKKSTKTKKEK</sequence>
<dbReference type="InterPro" id="IPR009522">
    <property type="entry name" value="Capsid_Phlebovir/Tenuivir"/>
</dbReference>
<evidence type="ECO:0000256" key="5">
    <source>
        <dbReference type="ARBA" id="ARBA00033344"/>
    </source>
</evidence>
<keyword evidence="3" id="KW-0167">Capsid protein</keyword>
<evidence type="ECO:0000256" key="3">
    <source>
        <dbReference type="ARBA" id="ARBA00022561"/>
    </source>
</evidence>